<accession>A0A094WCG8</accession>
<reference evidence="2 4" key="1">
    <citation type="journal article" date="2014" name="Genome Announc.">
        <title>Draft Genome Sequence of Bacillus alcalophilus AV1934, a Classic Alkaliphile Isolated from Human Feces in 1934.</title>
        <authorList>
            <person name="Attie O."/>
            <person name="Jayaprakash A."/>
            <person name="Shah H."/>
            <person name="Paulsen I.T."/>
            <person name="Morino M."/>
            <person name="Takahashi Y."/>
            <person name="Narumi I."/>
            <person name="Sachidanandam R."/>
            <person name="Satoh K."/>
            <person name="Ito M."/>
            <person name="Krulwich T.A."/>
        </authorList>
    </citation>
    <scope>NUCLEOTIDE SEQUENCE [LARGE SCALE GENOMIC DNA]</scope>
    <source>
        <strain evidence="2 4">AV1934</strain>
    </source>
</reference>
<dbReference type="Proteomes" id="UP000002754">
    <property type="component" value="Unassembled WGS sequence"/>
</dbReference>
<reference evidence="3 5" key="2">
    <citation type="submission" date="2014-01" db="EMBL/GenBank/DDBJ databases">
        <title>Draft genome sequencing of Bacillus alcalophilus CGMCC 1.3604.</title>
        <authorList>
            <person name="Yang J."/>
            <person name="Diao L."/>
            <person name="Yang S."/>
        </authorList>
    </citation>
    <scope>NUCLEOTIDE SEQUENCE [LARGE SCALE GENOMIC DNA]</scope>
    <source>
        <strain evidence="3 5">CGMCC 1.3604</strain>
    </source>
</reference>
<dbReference type="SUPFAM" id="SSF46689">
    <property type="entry name" value="Homeodomain-like"/>
    <property type="match status" value="1"/>
</dbReference>
<dbReference type="EMBL" id="ALPT02000155">
    <property type="protein sequence ID" value="KGA95474.1"/>
    <property type="molecule type" value="Genomic_DNA"/>
</dbReference>
<gene>
    <name evidence="3" type="ORF">AJ85_06230</name>
    <name evidence="2" type="ORF">BALCAV_0222420</name>
</gene>
<evidence type="ECO:0000313" key="5">
    <source>
        <dbReference type="Proteomes" id="UP000297014"/>
    </source>
</evidence>
<protein>
    <recommendedName>
        <fullName evidence="6">Transposase</fullName>
    </recommendedName>
</protein>
<evidence type="ECO:0000313" key="2">
    <source>
        <dbReference type="EMBL" id="KGA95474.1"/>
    </source>
</evidence>
<evidence type="ECO:0000313" key="4">
    <source>
        <dbReference type="Proteomes" id="UP000002754"/>
    </source>
</evidence>
<organism evidence="2 4">
    <name type="scientific">Alkalihalobacillus alcalophilus ATCC 27647 = CGMCC 1.3604</name>
    <dbReference type="NCBI Taxonomy" id="1218173"/>
    <lineage>
        <taxon>Bacteria</taxon>
        <taxon>Bacillati</taxon>
        <taxon>Bacillota</taxon>
        <taxon>Bacilli</taxon>
        <taxon>Bacillales</taxon>
        <taxon>Bacillaceae</taxon>
        <taxon>Alkalihalobacillus</taxon>
    </lineage>
</organism>
<dbReference type="EMBL" id="JALP01000083">
    <property type="protein sequence ID" value="THG91228.1"/>
    <property type="molecule type" value="Genomic_DNA"/>
</dbReference>
<dbReference type="RefSeq" id="WP_003322480.1">
    <property type="nucleotide sequence ID" value="NZ_JALP01000083.1"/>
</dbReference>
<dbReference type="InterPro" id="IPR009057">
    <property type="entry name" value="Homeodomain-like_sf"/>
</dbReference>
<dbReference type="GO" id="GO:0006313">
    <property type="term" value="P:DNA transposition"/>
    <property type="evidence" value="ECO:0007669"/>
    <property type="project" value="InterPro"/>
</dbReference>
<dbReference type="GO" id="GO:0004803">
    <property type="term" value="F:transposase activity"/>
    <property type="evidence" value="ECO:0007669"/>
    <property type="project" value="InterPro"/>
</dbReference>
<dbReference type="Pfam" id="PF01527">
    <property type="entry name" value="HTH_Tnp_1"/>
    <property type="match status" value="1"/>
</dbReference>
<proteinExistence type="predicted"/>
<dbReference type="InterPro" id="IPR002514">
    <property type="entry name" value="Transposase_8"/>
</dbReference>
<keyword evidence="1" id="KW-0175">Coiled coil</keyword>
<dbReference type="AlphaFoldDB" id="A0A094WCG8"/>
<evidence type="ECO:0000313" key="3">
    <source>
        <dbReference type="EMBL" id="THG91228.1"/>
    </source>
</evidence>
<sequence length="96" mass="11521">MSKVYDEDFKEYVSKLVVEEGRKVSEVSSELDIVDKTIYRWVKKYRERLALKEKESGYKTPSEYEKREKELVKRLKDLEEENAIIKKAAHIFMKSQ</sequence>
<feature type="coiled-coil region" evidence="1">
    <location>
        <begin position="61"/>
        <end position="88"/>
    </location>
</feature>
<dbReference type="Proteomes" id="UP000297014">
    <property type="component" value="Unassembled WGS sequence"/>
</dbReference>
<evidence type="ECO:0008006" key="6">
    <source>
        <dbReference type="Google" id="ProtNLM"/>
    </source>
</evidence>
<dbReference type="Gene3D" id="1.10.10.60">
    <property type="entry name" value="Homeodomain-like"/>
    <property type="match status" value="1"/>
</dbReference>
<keyword evidence="4" id="KW-1185">Reference proteome</keyword>
<name>A0A094WCG8_ALKAL</name>
<evidence type="ECO:0000256" key="1">
    <source>
        <dbReference type="SAM" id="Coils"/>
    </source>
</evidence>
<dbReference type="GO" id="GO:0003677">
    <property type="term" value="F:DNA binding"/>
    <property type="evidence" value="ECO:0007669"/>
    <property type="project" value="InterPro"/>
</dbReference>
<dbReference type="eggNOG" id="COG2963">
    <property type="taxonomic scope" value="Bacteria"/>
</dbReference>
<comment type="caution">
    <text evidence="2">The sequence shown here is derived from an EMBL/GenBank/DDBJ whole genome shotgun (WGS) entry which is preliminary data.</text>
</comment>